<dbReference type="PANTHER" id="PTHR10584">
    <property type="entry name" value="SUGAR KINASE"/>
    <property type="match status" value="1"/>
</dbReference>
<dbReference type="GO" id="GO:0006796">
    <property type="term" value="P:phosphate-containing compound metabolic process"/>
    <property type="evidence" value="ECO:0007669"/>
    <property type="project" value="UniProtKB-ARBA"/>
</dbReference>
<accession>A0A0G2BB51</accession>
<dbReference type="AlphaFoldDB" id="A0A0G2BB51"/>
<dbReference type="Proteomes" id="UP000033870">
    <property type="component" value="Unassembled WGS sequence"/>
</dbReference>
<dbReference type="SUPFAM" id="SSF53613">
    <property type="entry name" value="Ribokinase-like"/>
    <property type="match status" value="1"/>
</dbReference>
<proteinExistence type="predicted"/>
<protein>
    <recommendedName>
        <fullName evidence="3">Carbohydrate kinase PfkB domain-containing protein</fullName>
    </recommendedName>
</protein>
<sequence length="328" mass="35946">MFDLITIGDATLDTFLIVDDATLQCDVRREHCQLCLDYAEKIPIKETAQSVGGNAANVAAGASRLGLAAAIVTQLGDDLNGYAIHDALQEAGVDTGLVSLQPRATTRYSIVLSYRGERTILAYHAARRYRLPALPAARWLYYTSLGESFERLQARLAAYLKRHRTLKLAVNPGSYQLKKGREEFAKILPLTDLLIVNKQEAERLAGEKRTMRALCAAVRRLGPKTVVVTDSVRGSFASQGDDLYFLPSYPVKVVSKTGAGDAYASGFLRAYMSGSSLPEAMQWGTANAGGVIQQWGAQTGLLTEKDVRRMIARHPKITPFLRHQCLSL</sequence>
<feature type="domain" description="Carbohydrate kinase PfkB" evidence="3">
    <location>
        <begin position="32"/>
        <end position="301"/>
    </location>
</feature>
<dbReference type="Gene3D" id="3.40.1190.20">
    <property type="match status" value="1"/>
</dbReference>
<comment type="caution">
    <text evidence="4">The sequence shown here is derived from an EMBL/GenBank/DDBJ whole genome shotgun (WGS) entry which is preliminary data.</text>
</comment>
<evidence type="ECO:0000256" key="1">
    <source>
        <dbReference type="ARBA" id="ARBA00022679"/>
    </source>
</evidence>
<dbReference type="InterPro" id="IPR011611">
    <property type="entry name" value="PfkB_dom"/>
</dbReference>
<dbReference type="Pfam" id="PF00294">
    <property type="entry name" value="PfkB"/>
    <property type="match status" value="1"/>
</dbReference>
<dbReference type="EMBL" id="LCRX01000004">
    <property type="protein sequence ID" value="KKW42744.1"/>
    <property type="molecule type" value="Genomic_DNA"/>
</dbReference>
<dbReference type="PRINTS" id="PR00990">
    <property type="entry name" value="RIBOKINASE"/>
</dbReference>
<organism evidence="4 5">
    <name type="scientific">Candidatus Magasanikbacteria bacterium GW2011_GWA2_56_11</name>
    <dbReference type="NCBI Taxonomy" id="1619044"/>
    <lineage>
        <taxon>Bacteria</taxon>
        <taxon>Candidatus Magasanikiibacteriota</taxon>
    </lineage>
</organism>
<dbReference type="InterPro" id="IPR029056">
    <property type="entry name" value="Ribokinase-like"/>
</dbReference>
<gene>
    <name evidence="4" type="ORF">UY92_C0004G0080</name>
</gene>
<reference evidence="4 5" key="1">
    <citation type="journal article" date="2015" name="Nature">
        <title>rRNA introns, odd ribosomes, and small enigmatic genomes across a large radiation of phyla.</title>
        <authorList>
            <person name="Brown C.T."/>
            <person name="Hug L.A."/>
            <person name="Thomas B.C."/>
            <person name="Sharon I."/>
            <person name="Castelle C.J."/>
            <person name="Singh A."/>
            <person name="Wilkins M.J."/>
            <person name="Williams K.H."/>
            <person name="Banfield J.F."/>
        </authorList>
    </citation>
    <scope>NUCLEOTIDE SEQUENCE [LARGE SCALE GENOMIC DNA]</scope>
</reference>
<evidence type="ECO:0000313" key="4">
    <source>
        <dbReference type="EMBL" id="KKW42744.1"/>
    </source>
</evidence>
<dbReference type="PANTHER" id="PTHR10584:SF166">
    <property type="entry name" value="RIBOKINASE"/>
    <property type="match status" value="1"/>
</dbReference>
<dbReference type="GO" id="GO:0016301">
    <property type="term" value="F:kinase activity"/>
    <property type="evidence" value="ECO:0007669"/>
    <property type="project" value="UniProtKB-KW"/>
</dbReference>
<evidence type="ECO:0000256" key="2">
    <source>
        <dbReference type="ARBA" id="ARBA00022777"/>
    </source>
</evidence>
<keyword evidence="2" id="KW-0418">Kinase</keyword>
<dbReference type="InterPro" id="IPR002139">
    <property type="entry name" value="Ribo/fructo_kinase"/>
</dbReference>
<dbReference type="STRING" id="1619044.UY92_C0004G0080"/>
<evidence type="ECO:0000313" key="5">
    <source>
        <dbReference type="Proteomes" id="UP000033870"/>
    </source>
</evidence>
<keyword evidence="1" id="KW-0808">Transferase</keyword>
<evidence type="ECO:0000259" key="3">
    <source>
        <dbReference type="Pfam" id="PF00294"/>
    </source>
</evidence>
<name>A0A0G2BB51_9BACT</name>